<gene>
    <name evidence="2" type="ORF">GMARGA_LOCUS44059</name>
</gene>
<evidence type="ECO:0000313" key="2">
    <source>
        <dbReference type="EMBL" id="CAG8855238.1"/>
    </source>
</evidence>
<protein>
    <submittedName>
        <fullName evidence="2">41867_t:CDS:1</fullName>
    </submittedName>
</protein>
<reference evidence="2 3" key="1">
    <citation type="submission" date="2021-06" db="EMBL/GenBank/DDBJ databases">
        <authorList>
            <person name="Kallberg Y."/>
            <person name="Tangrot J."/>
            <person name="Rosling A."/>
        </authorList>
    </citation>
    <scope>NUCLEOTIDE SEQUENCE [LARGE SCALE GENOMIC DNA]</scope>
    <source>
        <strain evidence="2 3">120-4 pot B 10/14</strain>
    </source>
</reference>
<sequence>IVPANQITNSDHKIIQVTWETKFETRQSRPTWKRKHKEGSGRSNWADKLWNKVCHGKDAGVYSKNLQANGWPIDTRLYRTAGWQSTEYRESTKKYEKAALSSEESRKEYGNKL</sequence>
<evidence type="ECO:0000256" key="1">
    <source>
        <dbReference type="SAM" id="MobiDB-lite"/>
    </source>
</evidence>
<name>A0ABN7XLJ9_GIGMA</name>
<feature type="non-terminal residue" evidence="2">
    <location>
        <position position="113"/>
    </location>
</feature>
<evidence type="ECO:0000313" key="3">
    <source>
        <dbReference type="Proteomes" id="UP000789901"/>
    </source>
</evidence>
<feature type="non-terminal residue" evidence="2">
    <location>
        <position position="1"/>
    </location>
</feature>
<organism evidence="2 3">
    <name type="scientific">Gigaspora margarita</name>
    <dbReference type="NCBI Taxonomy" id="4874"/>
    <lineage>
        <taxon>Eukaryota</taxon>
        <taxon>Fungi</taxon>
        <taxon>Fungi incertae sedis</taxon>
        <taxon>Mucoromycota</taxon>
        <taxon>Glomeromycotina</taxon>
        <taxon>Glomeromycetes</taxon>
        <taxon>Diversisporales</taxon>
        <taxon>Gigasporaceae</taxon>
        <taxon>Gigaspora</taxon>
    </lineage>
</organism>
<keyword evidence="3" id="KW-1185">Reference proteome</keyword>
<proteinExistence type="predicted"/>
<dbReference type="Proteomes" id="UP000789901">
    <property type="component" value="Unassembled WGS sequence"/>
</dbReference>
<dbReference type="EMBL" id="CAJVQB010147197">
    <property type="protein sequence ID" value="CAG8855238.1"/>
    <property type="molecule type" value="Genomic_DNA"/>
</dbReference>
<feature type="region of interest" description="Disordered" evidence="1">
    <location>
        <begin position="86"/>
        <end position="113"/>
    </location>
</feature>
<feature type="compositionally biased region" description="Basic and acidic residues" evidence="1">
    <location>
        <begin position="87"/>
        <end position="113"/>
    </location>
</feature>
<comment type="caution">
    <text evidence="2">The sequence shown here is derived from an EMBL/GenBank/DDBJ whole genome shotgun (WGS) entry which is preliminary data.</text>
</comment>
<accession>A0ABN7XLJ9</accession>